<feature type="compositionally biased region" description="Low complexity" evidence="1">
    <location>
        <begin position="60"/>
        <end position="84"/>
    </location>
</feature>
<reference evidence="4" key="1">
    <citation type="submission" date="2015-08" db="EMBL/GenBank/DDBJ databases">
        <title>Complete Genome Sequence of Azospirillum thiophilum BV-S.</title>
        <authorList>
            <person name="Fomenkov A."/>
            <person name="Vincze T."/>
            <person name="Grabovich M."/>
            <person name="Dubinina G."/>
            <person name="Orlova M."/>
            <person name="Belousova E."/>
            <person name="Roberts R.J."/>
        </authorList>
    </citation>
    <scope>NUCLEOTIDE SEQUENCE [LARGE SCALE GENOMIC DNA]</scope>
    <source>
        <strain evidence="4">BV-S</strain>
    </source>
</reference>
<dbReference type="CDD" id="cd02440">
    <property type="entry name" value="AdoMet_MTases"/>
    <property type="match status" value="1"/>
</dbReference>
<dbReference type="EMBL" id="CP012401">
    <property type="protein sequence ID" value="ALG70662.1"/>
    <property type="molecule type" value="Genomic_DNA"/>
</dbReference>
<feature type="region of interest" description="Disordered" evidence="1">
    <location>
        <begin position="54"/>
        <end position="84"/>
    </location>
</feature>
<dbReference type="PANTHER" id="PTHR43667">
    <property type="entry name" value="CYCLOPROPANE-FATTY-ACYL-PHOSPHOLIPID SYNTHASE"/>
    <property type="match status" value="1"/>
</dbReference>
<feature type="domain" description="Methyltransferase type 12" evidence="2">
    <location>
        <begin position="149"/>
        <end position="242"/>
    </location>
</feature>
<dbReference type="KEGG" id="ati:AL072_06760"/>
<name>A0AAC8VW91_9PROT</name>
<accession>A0AAC8VW91</accession>
<sequence>MVPQISPHDLERWRNPDWRIRLAAWWEGYDLARLPRVSDRAALRNSADRRPLRPLEAIGTASTSPSPAASPLTAPSSAVPSDAAAGTIDPELDRLSLMQLDRHGEPVWSPSRSEGAQLLWGRDMTGPEEAAWMVDSVRSFGLNPAKSVLDLSAGLGGTARALAETCDTWVTGLEPSPLLAKLAMDRSKALGLSRKAPVAHYDPEHFNQAGSFDLVMADRIVHRLRDKELFLDRAGDCVKPKGGMVLFDYVIDGAPGSWDAWNGWREEEPMEVYPWTATRMADELTQRNLDLRISEDLTQLHRRHIIDRVRKLADTLTASVPPAPVLASLKRELALWWARLRVLGNGLRFVRYVAMKPA</sequence>
<dbReference type="SUPFAM" id="SSF53335">
    <property type="entry name" value="S-adenosyl-L-methionine-dependent methyltransferases"/>
    <property type="match status" value="1"/>
</dbReference>
<evidence type="ECO:0000256" key="1">
    <source>
        <dbReference type="SAM" id="MobiDB-lite"/>
    </source>
</evidence>
<dbReference type="Proteomes" id="UP000069935">
    <property type="component" value="Chromosome 1"/>
</dbReference>
<dbReference type="InterPro" id="IPR029063">
    <property type="entry name" value="SAM-dependent_MTases_sf"/>
</dbReference>
<organism evidence="3 4">
    <name type="scientific">Azospirillum thiophilum</name>
    <dbReference type="NCBI Taxonomy" id="528244"/>
    <lineage>
        <taxon>Bacteria</taxon>
        <taxon>Pseudomonadati</taxon>
        <taxon>Pseudomonadota</taxon>
        <taxon>Alphaproteobacteria</taxon>
        <taxon>Rhodospirillales</taxon>
        <taxon>Azospirillaceae</taxon>
        <taxon>Azospirillum</taxon>
    </lineage>
</organism>
<evidence type="ECO:0000313" key="3">
    <source>
        <dbReference type="EMBL" id="ALG70662.1"/>
    </source>
</evidence>
<gene>
    <name evidence="3" type="ORF">AL072_06760</name>
</gene>
<proteinExistence type="predicted"/>
<protein>
    <recommendedName>
        <fullName evidence="2">Methyltransferase type 12 domain-containing protein</fullName>
    </recommendedName>
</protein>
<evidence type="ECO:0000313" key="4">
    <source>
        <dbReference type="Proteomes" id="UP000069935"/>
    </source>
</evidence>
<dbReference type="InterPro" id="IPR050723">
    <property type="entry name" value="CFA/CMAS"/>
</dbReference>
<evidence type="ECO:0000259" key="2">
    <source>
        <dbReference type="Pfam" id="PF08242"/>
    </source>
</evidence>
<dbReference type="RefSeq" id="WP_045580975.1">
    <property type="nucleotide sequence ID" value="NZ_CP012401.1"/>
</dbReference>
<dbReference type="InterPro" id="IPR013217">
    <property type="entry name" value="Methyltransf_12"/>
</dbReference>
<reference evidence="3 4" key="2">
    <citation type="journal article" date="2016" name="Genome Announc.">
        <title>Complete Genome Sequence of a Strain of Azospirillum thiophilum Isolated from a Sulfide Spring.</title>
        <authorList>
            <person name="Fomenkov A."/>
            <person name="Vincze T."/>
            <person name="Grabovich M."/>
            <person name="Anton B.P."/>
            <person name="Dubinina G."/>
            <person name="Orlova M."/>
            <person name="Belousova E."/>
            <person name="Roberts R.J."/>
        </authorList>
    </citation>
    <scope>NUCLEOTIDE SEQUENCE [LARGE SCALE GENOMIC DNA]</scope>
    <source>
        <strain evidence="3 4">BV-S</strain>
    </source>
</reference>
<dbReference type="PANTHER" id="PTHR43667:SF2">
    <property type="entry name" value="FATTY ACID C-METHYL TRANSFERASE"/>
    <property type="match status" value="1"/>
</dbReference>
<keyword evidence="4" id="KW-1185">Reference proteome</keyword>
<dbReference type="Pfam" id="PF08242">
    <property type="entry name" value="Methyltransf_12"/>
    <property type="match status" value="1"/>
</dbReference>
<dbReference type="AlphaFoldDB" id="A0AAC8VW91"/>
<dbReference type="Gene3D" id="3.40.50.150">
    <property type="entry name" value="Vaccinia Virus protein VP39"/>
    <property type="match status" value="1"/>
</dbReference>